<comment type="caution">
    <text evidence="6">The sequence shown here is derived from an EMBL/GenBank/DDBJ whole genome shotgun (WGS) entry which is preliminary data.</text>
</comment>
<dbReference type="GO" id="GO:0005975">
    <property type="term" value="P:carbohydrate metabolic process"/>
    <property type="evidence" value="ECO:0007669"/>
    <property type="project" value="InterPro"/>
</dbReference>
<dbReference type="InterPro" id="IPR023296">
    <property type="entry name" value="Glyco_hydro_beta-prop_sf"/>
</dbReference>
<protein>
    <submittedName>
        <fullName evidence="6">Family 43 glycosylhydrolase</fullName>
    </submittedName>
</protein>
<dbReference type="EMBL" id="JAGTAR010000016">
    <property type="protein sequence ID" value="MBR8536159.1"/>
    <property type="molecule type" value="Genomic_DNA"/>
</dbReference>
<proteinExistence type="inferred from homology"/>
<evidence type="ECO:0000256" key="1">
    <source>
        <dbReference type="ARBA" id="ARBA00009865"/>
    </source>
</evidence>
<comment type="similarity">
    <text evidence="1 4">Belongs to the glycosyl hydrolase 43 family.</text>
</comment>
<keyword evidence="7" id="KW-1185">Reference proteome</keyword>
<evidence type="ECO:0000313" key="6">
    <source>
        <dbReference type="EMBL" id="MBR8536159.1"/>
    </source>
</evidence>
<dbReference type="PANTHER" id="PTHR22925:SF3">
    <property type="entry name" value="GLYCOSYL HYDROLASE FAMILY PROTEIN 43"/>
    <property type="match status" value="1"/>
</dbReference>
<sequence length="383" mass="43638">MNSYLKLIRNVLLIGIFVLCACQQASKTFMPGELWPDNNGVHINAHGGGILFHQGTYYWFGEHKIEGKAGNKAHVGVHCYSSTDLYNWQDEGIVLSVVEDTTSLIVKGCIIERPKVIYNANTKQFVMWFHHELKGMGYKAAMTGVAVSDKVNGPYTYLKSVNPNKGYWPLNFPDSLKQKEVDMDTIKQWSVEWQKEVVDGVWLRRDMEKGQMARDMTLFVDDDGTAYHIHASEENSTLHIAQLSDDYLSFTGKYVRALEGKMNEAPALFKRGDKYYMISSGCTGWKPNAARSAVADHPFGPWTELGNPCLGSDDEIKTTFQSQSTYVLPVQGKDDTFIYMGDRWTPENAIDGRYIWLPIEFEHDKPVISWFDEWRLKELPGQF</sequence>
<reference evidence="6" key="1">
    <citation type="journal article" date="2018" name="Int. J. Syst. Evol. Microbiol.">
        <title>Carboxylicivirga sediminis sp. nov., isolated from coastal sediment.</title>
        <authorList>
            <person name="Wang F.Q."/>
            <person name="Ren L.H."/>
            <person name="Zou R.J."/>
            <person name="Sun Y.Z."/>
            <person name="Liu X.J."/>
            <person name="Jiang F."/>
            <person name="Liu L.J."/>
        </authorList>
    </citation>
    <scope>NUCLEOTIDE SEQUENCE</scope>
    <source>
        <strain evidence="6">JR1</strain>
    </source>
</reference>
<dbReference type="Proteomes" id="UP000679220">
    <property type="component" value="Unassembled WGS sequence"/>
</dbReference>
<reference evidence="6" key="2">
    <citation type="submission" date="2021-04" db="EMBL/GenBank/DDBJ databases">
        <authorList>
            <person name="Zhang T."/>
            <person name="Zhang Y."/>
            <person name="Lu D."/>
            <person name="Zuo D."/>
            <person name="Du Z."/>
        </authorList>
    </citation>
    <scope>NUCLEOTIDE SEQUENCE</scope>
    <source>
        <strain evidence="6">JR1</strain>
    </source>
</reference>
<evidence type="ECO:0000256" key="3">
    <source>
        <dbReference type="ARBA" id="ARBA00023295"/>
    </source>
</evidence>
<name>A0A941IY62_9BACT</name>
<evidence type="ECO:0000256" key="2">
    <source>
        <dbReference type="ARBA" id="ARBA00022801"/>
    </source>
</evidence>
<dbReference type="AlphaFoldDB" id="A0A941IY62"/>
<dbReference type="PANTHER" id="PTHR22925">
    <property type="entry name" value="GLYCOSYL HYDROLASE 43 FAMILY MEMBER"/>
    <property type="match status" value="1"/>
</dbReference>
<feature type="signal peptide" evidence="5">
    <location>
        <begin position="1"/>
        <end position="21"/>
    </location>
</feature>
<keyword evidence="3 4" id="KW-0326">Glycosidase</keyword>
<keyword evidence="2 4" id="KW-0378">Hydrolase</keyword>
<feature type="chain" id="PRO_5037199102" evidence="5">
    <location>
        <begin position="22"/>
        <end position="383"/>
    </location>
</feature>
<dbReference type="InterPro" id="IPR006710">
    <property type="entry name" value="Glyco_hydro_43"/>
</dbReference>
<dbReference type="Pfam" id="PF04616">
    <property type="entry name" value="Glyco_hydro_43"/>
    <property type="match status" value="1"/>
</dbReference>
<dbReference type="RefSeq" id="WP_212190937.1">
    <property type="nucleotide sequence ID" value="NZ_JAGTAR010000016.1"/>
</dbReference>
<evidence type="ECO:0000313" key="7">
    <source>
        <dbReference type="Proteomes" id="UP000679220"/>
    </source>
</evidence>
<keyword evidence="5" id="KW-0732">Signal</keyword>
<evidence type="ECO:0000256" key="4">
    <source>
        <dbReference type="RuleBase" id="RU361187"/>
    </source>
</evidence>
<dbReference type="SUPFAM" id="SSF75005">
    <property type="entry name" value="Arabinanase/levansucrase/invertase"/>
    <property type="match status" value="1"/>
</dbReference>
<gene>
    <name evidence="6" type="ORF">KDU71_11370</name>
</gene>
<dbReference type="Gene3D" id="2.115.10.20">
    <property type="entry name" value="Glycosyl hydrolase domain, family 43"/>
    <property type="match status" value="1"/>
</dbReference>
<dbReference type="PROSITE" id="PS51257">
    <property type="entry name" value="PROKAR_LIPOPROTEIN"/>
    <property type="match status" value="1"/>
</dbReference>
<organism evidence="6 7">
    <name type="scientific">Carboxylicivirga sediminis</name>
    <dbReference type="NCBI Taxonomy" id="2006564"/>
    <lineage>
        <taxon>Bacteria</taxon>
        <taxon>Pseudomonadati</taxon>
        <taxon>Bacteroidota</taxon>
        <taxon>Bacteroidia</taxon>
        <taxon>Marinilabiliales</taxon>
        <taxon>Marinilabiliaceae</taxon>
        <taxon>Carboxylicivirga</taxon>
    </lineage>
</organism>
<dbReference type="CDD" id="cd18825">
    <property type="entry name" value="GH43_CtGH43-like"/>
    <property type="match status" value="1"/>
</dbReference>
<dbReference type="GO" id="GO:0004553">
    <property type="term" value="F:hydrolase activity, hydrolyzing O-glycosyl compounds"/>
    <property type="evidence" value="ECO:0007669"/>
    <property type="project" value="InterPro"/>
</dbReference>
<accession>A0A941IY62</accession>
<evidence type="ECO:0000256" key="5">
    <source>
        <dbReference type="SAM" id="SignalP"/>
    </source>
</evidence>